<dbReference type="EMBL" id="CM043019">
    <property type="protein sequence ID" value="KAI4462040.1"/>
    <property type="molecule type" value="Genomic_DNA"/>
</dbReference>
<reference evidence="1" key="1">
    <citation type="submission" date="2022-04" db="EMBL/GenBank/DDBJ databases">
        <title>Chromosome-scale genome assembly of Holotrichia oblita Faldermann.</title>
        <authorList>
            <person name="Rongchong L."/>
        </authorList>
    </citation>
    <scope>NUCLEOTIDE SEQUENCE</scope>
    <source>
        <strain evidence="1">81SQS9</strain>
    </source>
</reference>
<comment type="caution">
    <text evidence="1">The sequence shown here is derived from an EMBL/GenBank/DDBJ whole genome shotgun (WGS) entry which is preliminary data.</text>
</comment>
<keyword evidence="2" id="KW-1185">Reference proteome</keyword>
<evidence type="ECO:0000313" key="1">
    <source>
        <dbReference type="EMBL" id="KAI4462040.1"/>
    </source>
</evidence>
<organism evidence="1 2">
    <name type="scientific">Holotrichia oblita</name>
    <name type="common">Chafer beetle</name>
    <dbReference type="NCBI Taxonomy" id="644536"/>
    <lineage>
        <taxon>Eukaryota</taxon>
        <taxon>Metazoa</taxon>
        <taxon>Ecdysozoa</taxon>
        <taxon>Arthropoda</taxon>
        <taxon>Hexapoda</taxon>
        <taxon>Insecta</taxon>
        <taxon>Pterygota</taxon>
        <taxon>Neoptera</taxon>
        <taxon>Endopterygota</taxon>
        <taxon>Coleoptera</taxon>
        <taxon>Polyphaga</taxon>
        <taxon>Scarabaeiformia</taxon>
        <taxon>Scarabaeidae</taxon>
        <taxon>Melolonthinae</taxon>
        <taxon>Holotrichia</taxon>
    </lineage>
</organism>
<gene>
    <name evidence="1" type="ORF">MML48_5g00014744</name>
</gene>
<accession>A0ACB9T5L6</accession>
<proteinExistence type="predicted"/>
<protein>
    <submittedName>
        <fullName evidence="1">Ionotropic glutamate receptor</fullName>
    </submittedName>
</protein>
<sequence>MGNETSTSKKDVVISRSEYGQKVKYCNDLEYTVMTQKSKISDLENKLKQLQLDNTKNNQEKLQLKNELQKYESSPITKLILKLYDQINELDDKIVKLSNTKRVDKNEIIREEINELSKSIINGTRNLPNNVVNSLSDMKMEEISELKETIRKEESSGETKPSFYDLLQKPREKLEKIRENFMLAIAKDAAKVDKDLSTIEKDVHYFMKTAMKSKPPSIVPLNISTHSTMQSLSEPKFYMFRTIILLQYITVVSTIYPKKWEKSNKKRSHLQLFSVCQMLEDEDDGFAAIFGPPSTAVADVVDSTTSKIALPNIQIHSSSYLWPNDSFNLYSINAHPTLEQLQIGIGKIVENLQWTGYAILYEDIESIVRLQHVLRLSHVGKENIILRKIDPPTFRPVLKELKKLGYAHMIIDYDYRFLIEILEHAKALDMVGYLYNYFLVSLDAHTVDLSHLNIMANITTITLTDINDKFTYGFVKECGIGNIMSTNNSADIPNTFVKFQPSLMWDAANVFMNSFYELHLTDDHIVTKVTCDGKETSEHGFRLVNYIKIRPIPNTITGEIHFKNDQRSTLALHVIEIMHGHATKTAVWSSENPDALSFVRSEKEQQDLIDLYIKNTTFIVTSKTGRPYLMSKESDDPDEVLVGICDLTITEERRSAVDFSLPFMTLGISILYSKPKPEERDIFAFMDPLDMVVWLYIIAAYISITLIMYFLTRLAPGDWENPNPNDDNPEELENIWDLKNSSWLILGSTMSQGCDILPKGISSRMGISMWWFFILIISSSYTANLSAFLTTSRLGPSIEGAESLATQTKIKYGTLNGGSTQSFFKQSNYSIFQRMWAHMSQAKPSVFVNDYAEGIKRVKTAKNQLYAFIMESTSIEYETERDCELKQVGGRLDSKGFGIAMPVNAPYRAAINNCILKMQEDGTLRGLKEKWWKEMHGGGACKTVFPAADFDAVEDAKALKEAFKGFGSDEEAIINIITKRSNSQRLKIAQEFKTMYGKDLIKELKSELRGNFEDVIIALMTNPVEFQAKQMHKAISGLGTDEPTIVEILGVHTNEEIIAIRDEYEGNLPPLPGRPHKPLSGALYQALGVLRERGTPIDSEAETAPT</sequence>
<name>A0ACB9T5L6_HOLOL</name>
<keyword evidence="1" id="KW-0675">Receptor</keyword>
<dbReference type="Proteomes" id="UP001056778">
    <property type="component" value="Chromosome 5"/>
</dbReference>
<evidence type="ECO:0000313" key="2">
    <source>
        <dbReference type="Proteomes" id="UP001056778"/>
    </source>
</evidence>